<dbReference type="Pfam" id="PF00356">
    <property type="entry name" value="LacI"/>
    <property type="match status" value="1"/>
</dbReference>
<dbReference type="PANTHER" id="PTHR30146">
    <property type="entry name" value="LACI-RELATED TRANSCRIPTIONAL REPRESSOR"/>
    <property type="match status" value="1"/>
</dbReference>
<evidence type="ECO:0000313" key="8">
    <source>
        <dbReference type="Proteomes" id="UP000681414"/>
    </source>
</evidence>
<accession>A0A942YHY9</accession>
<evidence type="ECO:0000256" key="4">
    <source>
        <dbReference type="ARBA" id="ARBA00023163"/>
    </source>
</evidence>
<keyword evidence="3 7" id="KW-0238">DNA-binding</keyword>
<proteinExistence type="predicted"/>
<keyword evidence="5" id="KW-0472">Membrane</keyword>
<keyword evidence="5" id="KW-1133">Transmembrane helix</keyword>
<dbReference type="InterPro" id="IPR028082">
    <property type="entry name" value="Peripla_BP_I"/>
</dbReference>
<comment type="caution">
    <text evidence="7">The sequence shown here is derived from an EMBL/GenBank/DDBJ whole genome shotgun (WGS) entry which is preliminary data.</text>
</comment>
<dbReference type="InterPro" id="IPR010982">
    <property type="entry name" value="Lambda_DNA-bd_dom_sf"/>
</dbReference>
<dbReference type="EMBL" id="JAGYPG010000001">
    <property type="protein sequence ID" value="MBS4194886.1"/>
    <property type="molecule type" value="Genomic_DNA"/>
</dbReference>
<organism evidence="7 8">
    <name type="scientific">Lederbergia citri</name>
    <dbReference type="NCBI Taxonomy" id="2833580"/>
    <lineage>
        <taxon>Bacteria</taxon>
        <taxon>Bacillati</taxon>
        <taxon>Bacillota</taxon>
        <taxon>Bacilli</taxon>
        <taxon>Bacillales</taxon>
        <taxon>Bacillaceae</taxon>
        <taxon>Lederbergia</taxon>
    </lineage>
</organism>
<dbReference type="GO" id="GO:0003700">
    <property type="term" value="F:DNA-binding transcription factor activity"/>
    <property type="evidence" value="ECO:0007669"/>
    <property type="project" value="TreeGrafter"/>
</dbReference>
<dbReference type="PROSITE" id="PS50932">
    <property type="entry name" value="HTH_LACI_2"/>
    <property type="match status" value="1"/>
</dbReference>
<keyword evidence="4" id="KW-0804">Transcription</keyword>
<dbReference type="InterPro" id="IPR046335">
    <property type="entry name" value="LacI/GalR-like_sensor"/>
</dbReference>
<evidence type="ECO:0000256" key="3">
    <source>
        <dbReference type="ARBA" id="ARBA00023125"/>
    </source>
</evidence>
<keyword evidence="5" id="KW-0812">Transmembrane</keyword>
<feature type="transmembrane region" description="Helical" evidence="5">
    <location>
        <begin position="61"/>
        <end position="83"/>
    </location>
</feature>
<feature type="domain" description="HTH lacI-type" evidence="6">
    <location>
        <begin position="2"/>
        <end position="56"/>
    </location>
</feature>
<evidence type="ECO:0000313" key="7">
    <source>
        <dbReference type="EMBL" id="MBS4194886.1"/>
    </source>
</evidence>
<dbReference type="Gene3D" id="1.10.260.40">
    <property type="entry name" value="lambda repressor-like DNA-binding domains"/>
    <property type="match status" value="1"/>
</dbReference>
<dbReference type="CDD" id="cd06267">
    <property type="entry name" value="PBP1_LacI_sugar_binding-like"/>
    <property type="match status" value="1"/>
</dbReference>
<dbReference type="SMART" id="SM00354">
    <property type="entry name" value="HTH_LACI"/>
    <property type="match status" value="1"/>
</dbReference>
<dbReference type="Pfam" id="PF13377">
    <property type="entry name" value="Peripla_BP_3"/>
    <property type="match status" value="1"/>
</dbReference>
<dbReference type="RefSeq" id="WP_213124032.1">
    <property type="nucleotide sequence ID" value="NZ_JAGYPG010000001.1"/>
</dbReference>
<name>A0A942YHY9_9BACI</name>
<evidence type="ECO:0000256" key="5">
    <source>
        <dbReference type="SAM" id="Phobius"/>
    </source>
</evidence>
<evidence type="ECO:0000256" key="2">
    <source>
        <dbReference type="ARBA" id="ARBA00023015"/>
    </source>
</evidence>
<dbReference type="SUPFAM" id="SSF47413">
    <property type="entry name" value="lambda repressor-like DNA-binding domains"/>
    <property type="match status" value="1"/>
</dbReference>
<dbReference type="InterPro" id="IPR000843">
    <property type="entry name" value="HTH_LacI"/>
</dbReference>
<reference evidence="7 8" key="1">
    <citation type="submission" date="2021-05" db="EMBL/GenBank/DDBJ databases">
        <title>Novel Bacillus species.</title>
        <authorList>
            <person name="Liu G."/>
        </authorList>
    </citation>
    <scope>NUCLEOTIDE SEQUENCE [LARGE SCALE GENOMIC DNA]</scope>
    <source>
        <strain evidence="8">FJAT-49780</strain>
    </source>
</reference>
<sequence>MIGMKDIAKKAGVSIATVSYALNGSTKIPEATKKKILEIANELHYVPNAAARSLKKQETKIIGIFFILDYSGSFFGPILQGIYETLSNTDYEVIVCYGENSHRFLPEQVIDGAIILDAGFSSEELIKHANQGHKIVVLDREIDHPNINQILLDNSNGAKLAIDYLLENGHKKLYIVKGHSDAYDANERLLAVREELKLHKNIEYYEIEGTFDKQSGELAAEKMVQEYNEPAAVFCLNDNMAIGMYDYLSKTNFRVGEHFHIIGFDHTELSQYVTPKLATVDYSKRKWGALAAKNLLKLLSNQKVAKEIIPVSLIKGGSVNEVKKEALS</sequence>
<gene>
    <name evidence="7" type="ORF">KHA97_07325</name>
</gene>
<evidence type="ECO:0000259" key="6">
    <source>
        <dbReference type="PROSITE" id="PS50932"/>
    </source>
</evidence>
<keyword evidence="2" id="KW-0805">Transcription regulation</keyword>
<evidence type="ECO:0000256" key="1">
    <source>
        <dbReference type="ARBA" id="ARBA00022491"/>
    </source>
</evidence>
<dbReference type="GO" id="GO:0000976">
    <property type="term" value="F:transcription cis-regulatory region binding"/>
    <property type="evidence" value="ECO:0007669"/>
    <property type="project" value="TreeGrafter"/>
</dbReference>
<keyword evidence="8" id="KW-1185">Reference proteome</keyword>
<dbReference type="PANTHER" id="PTHR30146:SF148">
    <property type="entry name" value="HTH-TYPE TRANSCRIPTIONAL REPRESSOR PURR-RELATED"/>
    <property type="match status" value="1"/>
</dbReference>
<dbReference type="AlphaFoldDB" id="A0A942YHY9"/>
<protein>
    <submittedName>
        <fullName evidence="7">LacI family DNA-binding transcriptional regulator</fullName>
    </submittedName>
</protein>
<dbReference type="Proteomes" id="UP000681414">
    <property type="component" value="Unassembled WGS sequence"/>
</dbReference>
<dbReference type="Gene3D" id="3.40.50.2300">
    <property type="match status" value="2"/>
</dbReference>
<dbReference type="SUPFAM" id="SSF53822">
    <property type="entry name" value="Periplasmic binding protein-like I"/>
    <property type="match status" value="1"/>
</dbReference>
<dbReference type="PROSITE" id="PS00356">
    <property type="entry name" value="HTH_LACI_1"/>
    <property type="match status" value="1"/>
</dbReference>
<dbReference type="CDD" id="cd01392">
    <property type="entry name" value="HTH_LacI"/>
    <property type="match status" value="1"/>
</dbReference>
<keyword evidence="1" id="KW-0678">Repressor</keyword>